<evidence type="ECO:0000313" key="4">
    <source>
        <dbReference type="EMBL" id="CQD22691.1"/>
    </source>
</evidence>
<feature type="domain" description="Mammalian cell entry C-terminal" evidence="3">
    <location>
        <begin position="128"/>
        <end position="223"/>
    </location>
</feature>
<organism evidence="4 5">
    <name type="scientific">Mycobacterium lentiflavum</name>
    <dbReference type="NCBI Taxonomy" id="141349"/>
    <lineage>
        <taxon>Bacteria</taxon>
        <taxon>Bacillati</taxon>
        <taxon>Actinomycetota</taxon>
        <taxon>Actinomycetes</taxon>
        <taxon>Mycobacteriales</taxon>
        <taxon>Mycobacteriaceae</taxon>
        <taxon>Mycobacterium</taxon>
        <taxon>Mycobacterium simiae complex</taxon>
    </lineage>
</organism>
<dbReference type="InterPro" id="IPR052336">
    <property type="entry name" value="MlaD_Phospholipid_Transporter"/>
</dbReference>
<dbReference type="InterPro" id="IPR024516">
    <property type="entry name" value="Mce_C"/>
</dbReference>
<evidence type="ECO:0000313" key="5">
    <source>
        <dbReference type="Proteomes" id="UP000199251"/>
    </source>
</evidence>
<dbReference type="Pfam" id="PF02470">
    <property type="entry name" value="MlaD"/>
    <property type="match status" value="1"/>
</dbReference>
<dbReference type="PANTHER" id="PTHR33371">
    <property type="entry name" value="INTERMEMBRANE PHOSPHOLIPID TRANSPORT SYSTEM BINDING PROTEIN MLAD-RELATED"/>
    <property type="match status" value="1"/>
</dbReference>
<dbReference type="Pfam" id="PF11887">
    <property type="entry name" value="Mce4_CUP1"/>
    <property type="match status" value="1"/>
</dbReference>
<dbReference type="InterPro" id="IPR003399">
    <property type="entry name" value="Mce/MlaD"/>
</dbReference>
<gene>
    <name evidence="4" type="primary">mce3D_2</name>
    <name evidence="4" type="ORF">BN1232_05706</name>
</gene>
<name>A0A0E4H201_MYCLN</name>
<accession>A0A0E4H201</accession>
<dbReference type="NCBIfam" id="TIGR00996">
    <property type="entry name" value="Mtu_fam_mce"/>
    <property type="match status" value="1"/>
</dbReference>
<feature type="domain" description="Mce/MlaD" evidence="2">
    <location>
        <begin position="46"/>
        <end position="119"/>
    </location>
</feature>
<protein>
    <submittedName>
        <fullName evidence="4">MCE-family protein Mce3D</fullName>
    </submittedName>
</protein>
<dbReference type="STRING" id="141349.BN1232_05706"/>
<sequence length="450" mass="47916">MIPRLRTAARRLQVHARLVVATSLVLVLLAGLLVAMRAFDRADRIVVVGYFDNSTGVFPGDEVRIRGVPVGRIEKIEPQPQRAKITFWFDRKYKVPADATAVILSPQLVTGRAIQLTPPYMGGPTMGNGAVIPRDRTAVPVEWDDLRTQLERLTQLLRPTQPGGVSTLGALINTAADNLRGQGGTIRETIIKLSQTVSALGDHSKDIFGTLRNLSTLVSALRDSTGLLQQLNHNLAAVGELLSDDPKKVGQTVEDLNAVIADVQSFTADNREALGTTSDRLTSITKALVDSLDDVKQLLHVLPEDSSNFVNIFKPANGGLSGVLAVNNFANPIAFLCGAVQAASRLGGEQAAKLCVQYLAPIIKNRQYNFPPLGVNLFVGAQARPNEVTYSEDWMRPDYVPPVNDSPPTGEAPASNTPAGPPPAAPATATVVTDPAAGLPGMMVRPGGGS</sequence>
<evidence type="ECO:0000259" key="2">
    <source>
        <dbReference type="Pfam" id="PF02470"/>
    </source>
</evidence>
<dbReference type="InterPro" id="IPR005693">
    <property type="entry name" value="Mce"/>
</dbReference>
<dbReference type="AlphaFoldDB" id="A0A0E4H201"/>
<proteinExistence type="predicted"/>
<dbReference type="Proteomes" id="UP000199251">
    <property type="component" value="Unassembled WGS sequence"/>
</dbReference>
<dbReference type="PANTHER" id="PTHR33371:SF4">
    <property type="entry name" value="INTERMEMBRANE PHOSPHOLIPID TRANSPORT SYSTEM BINDING PROTEIN MLAD"/>
    <property type="match status" value="1"/>
</dbReference>
<evidence type="ECO:0000256" key="1">
    <source>
        <dbReference type="SAM" id="MobiDB-lite"/>
    </source>
</evidence>
<dbReference type="EMBL" id="CTEE01000001">
    <property type="protein sequence ID" value="CQD22691.1"/>
    <property type="molecule type" value="Genomic_DNA"/>
</dbReference>
<dbReference type="GO" id="GO:0005576">
    <property type="term" value="C:extracellular region"/>
    <property type="evidence" value="ECO:0007669"/>
    <property type="project" value="TreeGrafter"/>
</dbReference>
<reference evidence="4 5" key="1">
    <citation type="submission" date="2015-03" db="EMBL/GenBank/DDBJ databases">
        <authorList>
            <person name="Urmite Genomes"/>
        </authorList>
    </citation>
    <scope>NUCLEOTIDE SEQUENCE [LARGE SCALE GENOMIC DNA]</scope>
    <source>
        <strain evidence="4 5">CSUR P1491</strain>
    </source>
</reference>
<feature type="region of interest" description="Disordered" evidence="1">
    <location>
        <begin position="396"/>
        <end position="450"/>
    </location>
</feature>
<evidence type="ECO:0000259" key="3">
    <source>
        <dbReference type="Pfam" id="PF11887"/>
    </source>
</evidence>
<feature type="compositionally biased region" description="Low complexity" evidence="1">
    <location>
        <begin position="426"/>
        <end position="437"/>
    </location>
</feature>